<dbReference type="Proteomes" id="UP001150217">
    <property type="component" value="Unassembled WGS sequence"/>
</dbReference>
<name>A0ABQ8V7T9_9AGAR</name>
<dbReference type="EMBL" id="JANVFT010000073">
    <property type="protein sequence ID" value="KAJ4475822.1"/>
    <property type="molecule type" value="Genomic_DNA"/>
</dbReference>
<organism evidence="1 2">
    <name type="scientific">Lentinula lateritia</name>
    <dbReference type="NCBI Taxonomy" id="40482"/>
    <lineage>
        <taxon>Eukaryota</taxon>
        <taxon>Fungi</taxon>
        <taxon>Dikarya</taxon>
        <taxon>Basidiomycota</taxon>
        <taxon>Agaricomycotina</taxon>
        <taxon>Agaricomycetes</taxon>
        <taxon>Agaricomycetidae</taxon>
        <taxon>Agaricales</taxon>
        <taxon>Marasmiineae</taxon>
        <taxon>Omphalotaceae</taxon>
        <taxon>Lentinula</taxon>
    </lineage>
</organism>
<reference evidence="1" key="1">
    <citation type="submission" date="2022-08" db="EMBL/GenBank/DDBJ databases">
        <title>A Global Phylogenomic Analysis of the Shiitake Genus Lentinula.</title>
        <authorList>
            <consortium name="DOE Joint Genome Institute"/>
            <person name="Sierra-Patev S."/>
            <person name="Min B."/>
            <person name="Naranjo-Ortiz M."/>
            <person name="Looney B."/>
            <person name="Konkel Z."/>
            <person name="Slot J.C."/>
            <person name="Sakamoto Y."/>
            <person name="Steenwyk J.L."/>
            <person name="Rokas A."/>
            <person name="Carro J."/>
            <person name="Camarero S."/>
            <person name="Ferreira P."/>
            <person name="Molpeceres G."/>
            <person name="Ruiz-Duenas F.J."/>
            <person name="Serrano A."/>
            <person name="Henrissat B."/>
            <person name="Drula E."/>
            <person name="Hughes K.W."/>
            <person name="Mata J.L."/>
            <person name="Ishikawa N.K."/>
            <person name="Vargas-Isla R."/>
            <person name="Ushijima S."/>
            <person name="Smith C.A."/>
            <person name="Ahrendt S."/>
            <person name="Andreopoulos W."/>
            <person name="He G."/>
            <person name="Labutti K."/>
            <person name="Lipzen A."/>
            <person name="Ng V."/>
            <person name="Riley R."/>
            <person name="Sandor L."/>
            <person name="Barry K."/>
            <person name="Martinez A.T."/>
            <person name="Xiao Y."/>
            <person name="Gibbons J.G."/>
            <person name="Terashima K."/>
            <person name="Grigoriev I.V."/>
            <person name="Hibbett D.S."/>
        </authorList>
    </citation>
    <scope>NUCLEOTIDE SEQUENCE</scope>
    <source>
        <strain evidence="1">RHP3577 ss4</strain>
    </source>
</reference>
<accession>A0ABQ8V7T9</accession>
<gene>
    <name evidence="1" type="ORF">C8R41DRAFT_846769</name>
</gene>
<protein>
    <submittedName>
        <fullName evidence="1">Uncharacterized protein</fullName>
    </submittedName>
</protein>
<proteinExistence type="predicted"/>
<sequence length="68" mass="7962">MQYVPFDEEMAINWCVQVSQALANAFNWPKGFNYVLKDWPANYQMFIRNKGPVSNPRKDNYLFVGVLS</sequence>
<evidence type="ECO:0000313" key="1">
    <source>
        <dbReference type="EMBL" id="KAJ4475822.1"/>
    </source>
</evidence>
<comment type="caution">
    <text evidence="1">The sequence shown here is derived from an EMBL/GenBank/DDBJ whole genome shotgun (WGS) entry which is preliminary data.</text>
</comment>
<evidence type="ECO:0000313" key="2">
    <source>
        <dbReference type="Proteomes" id="UP001150217"/>
    </source>
</evidence>
<keyword evidence="2" id="KW-1185">Reference proteome</keyword>